<dbReference type="KEGG" id="qsa:O6P43_010049"/>
<gene>
    <name evidence="1" type="ORF">O6P43_010049</name>
</gene>
<dbReference type="Proteomes" id="UP001163823">
    <property type="component" value="Chromosome 4"/>
</dbReference>
<dbReference type="PANTHER" id="PTHR31482">
    <property type="entry name" value="ESTS AU081301(E20138)"/>
    <property type="match status" value="1"/>
</dbReference>
<accession>A0AAD7VDS4</accession>
<dbReference type="AlphaFoldDB" id="A0AAD7VDS4"/>
<keyword evidence="2" id="KW-1185">Reference proteome</keyword>
<proteinExistence type="predicted"/>
<dbReference type="PANTHER" id="PTHR31482:SF18">
    <property type="entry name" value="ESTS AU081301(E20138)"/>
    <property type="match status" value="1"/>
</dbReference>
<sequence length="205" mass="23799">MCYVRSVYFSKDKCRCDNLWKKLFKEKWGELIGDAAYKEWQWHLAVRKRQQLFHQRFQNQSLGSLVGVPPALCLGSCLENRGQSSSSVADDSFMSWYISLHSGEFWFPAQVFKDGELKLSDALLHYDFQTDKFVARYSYNGRDVFNITWDRLRATPSETRPHVLHVSACLNDLKPGDHIEIQWRSSKEASRGLAVCCYRSLGIML</sequence>
<evidence type="ECO:0000313" key="2">
    <source>
        <dbReference type="Proteomes" id="UP001163823"/>
    </source>
</evidence>
<evidence type="ECO:0000313" key="1">
    <source>
        <dbReference type="EMBL" id="KAJ7972111.1"/>
    </source>
</evidence>
<comment type="caution">
    <text evidence="1">The sequence shown here is derived from an EMBL/GenBank/DDBJ whole genome shotgun (WGS) entry which is preliminary data.</text>
</comment>
<dbReference type="EMBL" id="JARAOO010000004">
    <property type="protein sequence ID" value="KAJ7972111.1"/>
    <property type="molecule type" value="Genomic_DNA"/>
</dbReference>
<protein>
    <submittedName>
        <fullName evidence="1">F-box protein</fullName>
    </submittedName>
</protein>
<organism evidence="1 2">
    <name type="scientific">Quillaja saponaria</name>
    <name type="common">Soap bark tree</name>
    <dbReference type="NCBI Taxonomy" id="32244"/>
    <lineage>
        <taxon>Eukaryota</taxon>
        <taxon>Viridiplantae</taxon>
        <taxon>Streptophyta</taxon>
        <taxon>Embryophyta</taxon>
        <taxon>Tracheophyta</taxon>
        <taxon>Spermatophyta</taxon>
        <taxon>Magnoliopsida</taxon>
        <taxon>eudicotyledons</taxon>
        <taxon>Gunneridae</taxon>
        <taxon>Pentapetalae</taxon>
        <taxon>rosids</taxon>
        <taxon>fabids</taxon>
        <taxon>Fabales</taxon>
        <taxon>Quillajaceae</taxon>
        <taxon>Quillaja</taxon>
    </lineage>
</organism>
<reference evidence="1" key="1">
    <citation type="journal article" date="2023" name="Science">
        <title>Elucidation of the pathway for biosynthesis of saponin adjuvants from the soapbark tree.</title>
        <authorList>
            <person name="Reed J."/>
            <person name="Orme A."/>
            <person name="El-Demerdash A."/>
            <person name="Owen C."/>
            <person name="Martin L.B.B."/>
            <person name="Misra R.C."/>
            <person name="Kikuchi S."/>
            <person name="Rejzek M."/>
            <person name="Martin A.C."/>
            <person name="Harkess A."/>
            <person name="Leebens-Mack J."/>
            <person name="Louveau T."/>
            <person name="Stephenson M.J."/>
            <person name="Osbourn A."/>
        </authorList>
    </citation>
    <scope>NUCLEOTIDE SEQUENCE</scope>
    <source>
        <strain evidence="1">S10</strain>
    </source>
</reference>
<name>A0AAD7VDS4_QUISA</name>